<dbReference type="EMBL" id="JAKKPZ010000002">
    <property type="protein sequence ID" value="KAI1726148.1"/>
    <property type="molecule type" value="Genomic_DNA"/>
</dbReference>
<protein>
    <submittedName>
        <fullName evidence="1">Uncharacterized protein</fullName>
    </submittedName>
</protein>
<keyword evidence="2" id="KW-1185">Reference proteome</keyword>
<reference evidence="1" key="1">
    <citation type="submission" date="2022-01" db="EMBL/GenBank/DDBJ databases">
        <title>Genome Sequence Resource for Two Populations of Ditylenchus destructor, the Migratory Endoparasitic Phytonematode.</title>
        <authorList>
            <person name="Zhang H."/>
            <person name="Lin R."/>
            <person name="Xie B."/>
        </authorList>
    </citation>
    <scope>NUCLEOTIDE SEQUENCE</scope>
    <source>
        <strain evidence="1">BazhouSP</strain>
    </source>
</reference>
<comment type="caution">
    <text evidence="1">The sequence shown here is derived from an EMBL/GenBank/DDBJ whole genome shotgun (WGS) entry which is preliminary data.</text>
</comment>
<evidence type="ECO:0000313" key="2">
    <source>
        <dbReference type="Proteomes" id="UP001201812"/>
    </source>
</evidence>
<organism evidence="1 2">
    <name type="scientific">Ditylenchus destructor</name>
    <dbReference type="NCBI Taxonomy" id="166010"/>
    <lineage>
        <taxon>Eukaryota</taxon>
        <taxon>Metazoa</taxon>
        <taxon>Ecdysozoa</taxon>
        <taxon>Nematoda</taxon>
        <taxon>Chromadorea</taxon>
        <taxon>Rhabditida</taxon>
        <taxon>Tylenchina</taxon>
        <taxon>Tylenchomorpha</taxon>
        <taxon>Sphaerularioidea</taxon>
        <taxon>Anguinidae</taxon>
        <taxon>Anguininae</taxon>
        <taxon>Ditylenchus</taxon>
    </lineage>
</organism>
<dbReference type="Proteomes" id="UP001201812">
    <property type="component" value="Unassembled WGS sequence"/>
</dbReference>
<proteinExistence type="predicted"/>
<evidence type="ECO:0000313" key="1">
    <source>
        <dbReference type="EMBL" id="KAI1726148.1"/>
    </source>
</evidence>
<dbReference type="AlphaFoldDB" id="A0AAD4NFK4"/>
<accession>A0AAD4NFK4</accession>
<name>A0AAD4NFK4_9BILA</name>
<sequence length="180" mass="22191">MDNYYMLRRYNSSALLSTNNYGLRRSSSLVHLTSDLSSSFRLRRTASYTDLTPRTYSACDFNSQLQTSERYKPKWHYTAPYLRSSWPYHIFRDYKLHDDYYYDKVYSYSPVYYRYLSHNSYYLPKNRWYDSYMYPHATTYSHYRFPYRHSVYSPYNSAFSYYSYNPIYSPYYRSNITYAQ</sequence>
<gene>
    <name evidence="1" type="ORF">DdX_02845</name>
</gene>